<keyword evidence="9" id="KW-1185">Reference proteome</keyword>
<keyword evidence="5" id="KW-0067">ATP-binding</keyword>
<dbReference type="AlphaFoldDB" id="D8S4V7"/>
<accession>D8S4V7</accession>
<dbReference type="Gramene" id="EFJ20337">
    <property type="protein sequence ID" value="EFJ20337"/>
    <property type="gene ID" value="SELMODRAFT_108689"/>
</dbReference>
<evidence type="ECO:0000256" key="6">
    <source>
        <dbReference type="ARBA" id="ARBA00023136"/>
    </source>
</evidence>
<evidence type="ECO:0008006" key="10">
    <source>
        <dbReference type="Google" id="ProtNLM"/>
    </source>
</evidence>
<dbReference type="PANTHER" id="PTHR48056:SF81">
    <property type="entry name" value="RECEPTOR PROTEIN-TYROSINE KINASE CEPR1"/>
    <property type="match status" value="1"/>
</dbReference>
<dbReference type="InterPro" id="IPR001611">
    <property type="entry name" value="Leu-rich_rpt"/>
</dbReference>
<dbReference type="GO" id="GO:0005524">
    <property type="term" value="F:ATP binding"/>
    <property type="evidence" value="ECO:0007669"/>
    <property type="project" value="UniProtKB-KW"/>
</dbReference>
<dbReference type="FunFam" id="3.80.10.10:FF:000095">
    <property type="entry name" value="LRR receptor-like serine/threonine-protein kinase GSO1"/>
    <property type="match status" value="2"/>
</dbReference>
<evidence type="ECO:0000256" key="3">
    <source>
        <dbReference type="ARBA" id="ARBA00022737"/>
    </source>
</evidence>
<dbReference type="Gene3D" id="3.80.10.10">
    <property type="entry name" value="Ribonuclease Inhibitor"/>
    <property type="match status" value="2"/>
</dbReference>
<evidence type="ECO:0000313" key="8">
    <source>
        <dbReference type="EMBL" id="EFJ20337.1"/>
    </source>
</evidence>
<dbReference type="GO" id="GO:0016020">
    <property type="term" value="C:membrane"/>
    <property type="evidence" value="ECO:0007669"/>
    <property type="project" value="UniProtKB-SubCell"/>
</dbReference>
<reference evidence="8 9" key="1">
    <citation type="journal article" date="2011" name="Science">
        <title>The Selaginella genome identifies genetic changes associated with the evolution of vascular plants.</title>
        <authorList>
            <person name="Banks J.A."/>
            <person name="Nishiyama T."/>
            <person name="Hasebe M."/>
            <person name="Bowman J.L."/>
            <person name="Gribskov M."/>
            <person name="dePamphilis C."/>
            <person name="Albert V.A."/>
            <person name="Aono N."/>
            <person name="Aoyama T."/>
            <person name="Ambrose B.A."/>
            <person name="Ashton N.W."/>
            <person name="Axtell M.J."/>
            <person name="Barker E."/>
            <person name="Barker M.S."/>
            <person name="Bennetzen J.L."/>
            <person name="Bonawitz N.D."/>
            <person name="Chapple C."/>
            <person name="Cheng C."/>
            <person name="Correa L.G."/>
            <person name="Dacre M."/>
            <person name="DeBarry J."/>
            <person name="Dreyer I."/>
            <person name="Elias M."/>
            <person name="Engstrom E.M."/>
            <person name="Estelle M."/>
            <person name="Feng L."/>
            <person name="Finet C."/>
            <person name="Floyd S.K."/>
            <person name="Frommer W.B."/>
            <person name="Fujita T."/>
            <person name="Gramzow L."/>
            <person name="Gutensohn M."/>
            <person name="Harholt J."/>
            <person name="Hattori M."/>
            <person name="Heyl A."/>
            <person name="Hirai T."/>
            <person name="Hiwatashi Y."/>
            <person name="Ishikawa M."/>
            <person name="Iwata M."/>
            <person name="Karol K.G."/>
            <person name="Koehler B."/>
            <person name="Kolukisaoglu U."/>
            <person name="Kubo M."/>
            <person name="Kurata T."/>
            <person name="Lalonde S."/>
            <person name="Li K."/>
            <person name="Li Y."/>
            <person name="Litt A."/>
            <person name="Lyons E."/>
            <person name="Manning G."/>
            <person name="Maruyama T."/>
            <person name="Michael T.P."/>
            <person name="Mikami K."/>
            <person name="Miyazaki S."/>
            <person name="Morinaga S."/>
            <person name="Murata T."/>
            <person name="Mueller-Roeber B."/>
            <person name="Nelson D.R."/>
            <person name="Obara M."/>
            <person name="Oguri Y."/>
            <person name="Olmstead R.G."/>
            <person name="Onodera N."/>
            <person name="Petersen B.L."/>
            <person name="Pils B."/>
            <person name="Prigge M."/>
            <person name="Rensing S.A."/>
            <person name="Riano-Pachon D.M."/>
            <person name="Roberts A.W."/>
            <person name="Sato Y."/>
            <person name="Scheller H.V."/>
            <person name="Schulz B."/>
            <person name="Schulz C."/>
            <person name="Shakirov E.V."/>
            <person name="Shibagaki N."/>
            <person name="Shinohara N."/>
            <person name="Shippen D.E."/>
            <person name="Soerensen I."/>
            <person name="Sotooka R."/>
            <person name="Sugimoto N."/>
            <person name="Sugita M."/>
            <person name="Sumikawa N."/>
            <person name="Tanurdzic M."/>
            <person name="Theissen G."/>
            <person name="Ulvskov P."/>
            <person name="Wakazuki S."/>
            <person name="Weng J.K."/>
            <person name="Willats W.W."/>
            <person name="Wipf D."/>
            <person name="Wolf P.G."/>
            <person name="Yang L."/>
            <person name="Zimmer A.D."/>
            <person name="Zhu Q."/>
            <person name="Mitros T."/>
            <person name="Hellsten U."/>
            <person name="Loque D."/>
            <person name="Otillar R."/>
            <person name="Salamov A."/>
            <person name="Schmutz J."/>
            <person name="Shapiro H."/>
            <person name="Lindquist E."/>
            <person name="Lucas S."/>
            <person name="Rokhsar D."/>
            <person name="Grigoriev I.V."/>
        </authorList>
    </citation>
    <scope>NUCLEOTIDE SEQUENCE [LARGE SCALE GENOMIC DNA]</scope>
</reference>
<evidence type="ECO:0000256" key="7">
    <source>
        <dbReference type="ARBA" id="ARBA00023180"/>
    </source>
</evidence>
<keyword evidence="4" id="KW-0547">Nucleotide-binding</keyword>
<proteinExistence type="predicted"/>
<evidence type="ECO:0000256" key="5">
    <source>
        <dbReference type="ARBA" id="ARBA00022840"/>
    </source>
</evidence>
<protein>
    <recommendedName>
        <fullName evidence="10">Leucine-rich repeat-containing N-terminal plant-type domain-containing protein</fullName>
    </recommendedName>
</protein>
<dbReference type="HOGENOM" id="CLU_000288_18_4_1"/>
<dbReference type="InterPro" id="IPR050647">
    <property type="entry name" value="Plant_LRR-RLKs"/>
</dbReference>
<dbReference type="PANTHER" id="PTHR48056">
    <property type="entry name" value="LRR RECEPTOR-LIKE SERINE/THREONINE-PROTEIN KINASE-RELATED"/>
    <property type="match status" value="1"/>
</dbReference>
<feature type="non-terminal residue" evidence="8">
    <location>
        <position position="601"/>
    </location>
</feature>
<organism evidence="9">
    <name type="scientific">Selaginella moellendorffii</name>
    <name type="common">Spikemoss</name>
    <dbReference type="NCBI Taxonomy" id="88036"/>
    <lineage>
        <taxon>Eukaryota</taxon>
        <taxon>Viridiplantae</taxon>
        <taxon>Streptophyta</taxon>
        <taxon>Embryophyta</taxon>
        <taxon>Tracheophyta</taxon>
        <taxon>Lycopodiopsida</taxon>
        <taxon>Selaginellales</taxon>
        <taxon>Selaginellaceae</taxon>
        <taxon>Selaginella</taxon>
    </lineage>
</organism>
<evidence type="ECO:0000256" key="2">
    <source>
        <dbReference type="ARBA" id="ARBA00022614"/>
    </source>
</evidence>
<keyword evidence="2" id="KW-0433">Leucine-rich repeat</keyword>
<dbReference type="Pfam" id="PF13855">
    <property type="entry name" value="LRR_8"/>
    <property type="match status" value="1"/>
</dbReference>
<comment type="subcellular location">
    <subcellularLocation>
        <location evidence="1">Membrane</location>
        <topology evidence="1">Single-pass membrane protein</topology>
    </subcellularLocation>
</comment>
<dbReference type="InParanoid" id="D8S4V7"/>
<evidence type="ECO:0000313" key="9">
    <source>
        <dbReference type="Proteomes" id="UP000001514"/>
    </source>
</evidence>
<dbReference type="SMART" id="SM00369">
    <property type="entry name" value="LRR_TYP"/>
    <property type="match status" value="5"/>
</dbReference>
<evidence type="ECO:0000256" key="4">
    <source>
        <dbReference type="ARBA" id="ARBA00022741"/>
    </source>
</evidence>
<dbReference type="SUPFAM" id="SSF52058">
    <property type="entry name" value="L domain-like"/>
    <property type="match status" value="2"/>
</dbReference>
<keyword evidence="7" id="KW-0325">Glycoprotein</keyword>
<dbReference type="OMA" id="HEYTLEY"/>
<gene>
    <name evidence="8" type="ORF">SELMODRAFT_108689</name>
</gene>
<keyword evidence="6" id="KW-0472">Membrane</keyword>
<dbReference type="EMBL" id="GL377602">
    <property type="protein sequence ID" value="EFJ20337.1"/>
    <property type="molecule type" value="Genomic_DNA"/>
</dbReference>
<dbReference type="Pfam" id="PF00560">
    <property type="entry name" value="LRR_1"/>
    <property type="match status" value="4"/>
</dbReference>
<dbReference type="KEGG" id="smo:SELMODRAFT_108689"/>
<dbReference type="InterPro" id="IPR032675">
    <property type="entry name" value="LRR_dom_sf"/>
</dbReference>
<dbReference type="InterPro" id="IPR003591">
    <property type="entry name" value="Leu-rich_rpt_typical-subtyp"/>
</dbReference>
<name>D8S4V7_SELML</name>
<dbReference type="PRINTS" id="PR00019">
    <property type="entry name" value="LEURICHRPT"/>
</dbReference>
<dbReference type="Proteomes" id="UP000001514">
    <property type="component" value="Unassembled WGS sequence"/>
</dbReference>
<sequence>MVAAAATSIFARLSCVEDEEERASLTAISDAASLGPPLFCCQWVRIFCSVSSQGRIKSLDIIVSPGFFPEARILRQVCSFTKLRRLRLTKYDDRDWDDEIPSCLEELSELKELKIVGSTDVSFKVPIIPRLKNLVLEGVHLTEAIFHSIFSSLKELQYLTIQSNSLSNTTIPASLCSLSSLVHLDLSSNQHRGEIPPCLPFLSRLQELRLSDNLLQGSIPYLGNFSQMQQLVLDFNQLSGPFPASLCNITATIVTLDLSMNRLSSLLPDCVSGIQNLFLRYNQLTGPLPPTLFAHNSSHTIELSWNQFTGPLPEIGDAMPEGVMISNNFLSGSLSSPKWHSFCHNMRFLDLSNNQFTGSIPKAFGNCTRMARLSIDNNELSGEIPSTLGALSMMVEFTSRDNQLVGRVPSSLGNCSYLMVLDLASNSLSGELGEWIYQLKFLNVLSIGSNNFVGDIPVEFGNFSSQLMAIDLSENRFSGTLPAQKRLYTSIRFGAAYLDMSGNSFQGSIPDSLGNFSRLSYLDLSRNQFVGQVPHTLGSLHLLQALDLSSNRLSGSIPRELTEIPQMSYFNVSYNNLTGAVPQGAQFNTFTEDSYISNPGL</sequence>
<keyword evidence="3" id="KW-0677">Repeat</keyword>
<dbReference type="STRING" id="88036.D8S4V7"/>
<evidence type="ECO:0000256" key="1">
    <source>
        <dbReference type="ARBA" id="ARBA00004167"/>
    </source>
</evidence>